<proteinExistence type="predicted"/>
<gene>
    <name evidence="1" type="ORF">BLE401_08390</name>
</gene>
<accession>A0A2N9YE08</accession>
<name>A0A2N9YE08_9GAMM</name>
<protein>
    <submittedName>
        <fullName evidence="1">Uncharacterized protein</fullName>
    </submittedName>
</protein>
<dbReference type="RefSeq" id="WP_145917121.1">
    <property type="nucleotide sequence ID" value="NZ_CP012373.2"/>
</dbReference>
<dbReference type="EMBL" id="CP018889">
    <property type="protein sequence ID" value="AUI68721.2"/>
    <property type="molecule type" value="Genomic_DNA"/>
</dbReference>
<organism evidence="1 2">
    <name type="scientific">Beggiatoa leptomitoformis</name>
    <dbReference type="NCBI Taxonomy" id="288004"/>
    <lineage>
        <taxon>Bacteria</taxon>
        <taxon>Pseudomonadati</taxon>
        <taxon>Pseudomonadota</taxon>
        <taxon>Gammaproteobacteria</taxon>
        <taxon>Thiotrichales</taxon>
        <taxon>Thiotrichaceae</taxon>
        <taxon>Beggiatoa</taxon>
    </lineage>
</organism>
<reference evidence="2" key="1">
    <citation type="submission" date="2016-12" db="EMBL/GenBank/DDBJ databases">
        <title>Complete Genome Sequence of Beggiatoa leptomitiformis D-401.</title>
        <authorList>
            <person name="Fomenkov A."/>
            <person name="Vincze T."/>
            <person name="Grabovich M."/>
            <person name="Anton B.P."/>
            <person name="Dubinina G."/>
            <person name="Orlova M."/>
            <person name="Belousova E."/>
            <person name="Roberts R.J."/>
        </authorList>
    </citation>
    <scope>NUCLEOTIDE SEQUENCE [LARGE SCALE GENOMIC DNA]</scope>
    <source>
        <strain evidence="2">D-401</strain>
    </source>
</reference>
<dbReference type="Proteomes" id="UP000234271">
    <property type="component" value="Chromosome"/>
</dbReference>
<keyword evidence="2" id="KW-1185">Reference proteome</keyword>
<evidence type="ECO:0000313" key="2">
    <source>
        <dbReference type="Proteomes" id="UP000234271"/>
    </source>
</evidence>
<evidence type="ECO:0000313" key="1">
    <source>
        <dbReference type="EMBL" id="AUI68721.2"/>
    </source>
</evidence>
<sequence>MAVSIIKATHEHDVSILILDHEQNYWVLTAHSVSEFSFTQLYLSNIIYEICLLNENNTNLEELRNTLFFLLGGHEYADEHKQFLWKPVERVLQEIKNAERVLLEIEPVAGAHILLLAKAISLEHKGKQTLTLPHAGMWQI</sequence>
<dbReference type="AlphaFoldDB" id="A0A2N9YE08"/>